<dbReference type="SUPFAM" id="SSF57716">
    <property type="entry name" value="Glucocorticoid receptor-like (DNA-binding domain)"/>
    <property type="match status" value="1"/>
</dbReference>
<keyword evidence="6" id="KW-0175">Coiled coil</keyword>
<gene>
    <name evidence="8" type="ORF">Zmor_014263</name>
</gene>
<dbReference type="GO" id="GO:0008270">
    <property type="term" value="F:zinc ion binding"/>
    <property type="evidence" value="ECO:0007669"/>
    <property type="project" value="UniProtKB-KW"/>
</dbReference>
<keyword evidence="1" id="KW-0479">Metal-binding</keyword>
<evidence type="ECO:0000313" key="9">
    <source>
        <dbReference type="Proteomes" id="UP001168821"/>
    </source>
</evidence>
<dbReference type="SMART" id="SM00980">
    <property type="entry name" value="THAP"/>
    <property type="match status" value="1"/>
</dbReference>
<organism evidence="8 9">
    <name type="scientific">Zophobas morio</name>
    <dbReference type="NCBI Taxonomy" id="2755281"/>
    <lineage>
        <taxon>Eukaryota</taxon>
        <taxon>Metazoa</taxon>
        <taxon>Ecdysozoa</taxon>
        <taxon>Arthropoda</taxon>
        <taxon>Hexapoda</taxon>
        <taxon>Insecta</taxon>
        <taxon>Pterygota</taxon>
        <taxon>Neoptera</taxon>
        <taxon>Endopterygota</taxon>
        <taxon>Coleoptera</taxon>
        <taxon>Polyphaga</taxon>
        <taxon>Cucujiformia</taxon>
        <taxon>Tenebrionidae</taxon>
        <taxon>Zophobas</taxon>
    </lineage>
</organism>
<evidence type="ECO:0000256" key="4">
    <source>
        <dbReference type="ARBA" id="ARBA00023125"/>
    </source>
</evidence>
<evidence type="ECO:0000256" key="5">
    <source>
        <dbReference type="PROSITE-ProRule" id="PRU00309"/>
    </source>
</evidence>
<keyword evidence="4 5" id="KW-0238">DNA-binding</keyword>
<name>A0AA38IKJ9_9CUCU</name>
<protein>
    <recommendedName>
        <fullName evidence="7">THAP-type domain-containing protein</fullName>
    </recommendedName>
</protein>
<dbReference type="Proteomes" id="UP001168821">
    <property type="component" value="Unassembled WGS sequence"/>
</dbReference>
<evidence type="ECO:0000256" key="6">
    <source>
        <dbReference type="SAM" id="Coils"/>
    </source>
</evidence>
<dbReference type="Pfam" id="PF21787">
    <property type="entry name" value="TNP-like_RNaseH_N"/>
    <property type="match status" value="1"/>
</dbReference>
<evidence type="ECO:0000259" key="7">
    <source>
        <dbReference type="PROSITE" id="PS50950"/>
    </source>
</evidence>
<dbReference type="InterPro" id="IPR048365">
    <property type="entry name" value="TNP-like_RNaseH_N"/>
</dbReference>
<feature type="domain" description="THAP-type" evidence="7">
    <location>
        <begin position="1"/>
        <end position="85"/>
    </location>
</feature>
<evidence type="ECO:0000313" key="8">
    <source>
        <dbReference type="EMBL" id="KAJ3655124.1"/>
    </source>
</evidence>
<keyword evidence="9" id="KW-1185">Reference proteome</keyword>
<dbReference type="EMBL" id="JALNTZ010000004">
    <property type="protein sequence ID" value="KAJ3655124.1"/>
    <property type="molecule type" value="Genomic_DNA"/>
</dbReference>
<dbReference type="AlphaFoldDB" id="A0AA38IKJ9"/>
<reference evidence="8" key="1">
    <citation type="journal article" date="2023" name="G3 (Bethesda)">
        <title>Whole genome assemblies of Zophobas morio and Tenebrio molitor.</title>
        <authorList>
            <person name="Kaur S."/>
            <person name="Stinson S.A."/>
            <person name="diCenzo G.C."/>
        </authorList>
    </citation>
    <scope>NUCLEOTIDE SEQUENCE</scope>
    <source>
        <strain evidence="8">QUZm001</strain>
    </source>
</reference>
<feature type="coiled-coil region" evidence="6">
    <location>
        <begin position="196"/>
        <end position="230"/>
    </location>
</feature>
<sequence length="458" mass="52976">MEYQHVSCCVPLCGRIPKGVPVLRFPDPKKEITRFKKWINLCGNEHLKNRKPEDVHKHFRICGRHFPENILINHRLKKDILPSLGLPTAVAANNDCDLNLIDCPNNYETSTTIELDFYQDLQEVPSTSGLHTFERKRSGTLDHDSDRNVKVARIVAKTPTIVANDPCEEREHDVTDDFDKEDDVDILEKDEAPHERQIIALQSNELKNEVKRLKRKVRGLEKKILTSKKLVKETSKILKENRKLEEMLNNMTPFQQTLLKCQFRNYGKKKYGRTFTDEEKINCIIMWKTSPKLYRLLYKLLCLPSVSTLQQVLSAVSIEPGINDTIFHALEKKIENFEHRDKLCTLIFDEMAIQPHLDYNKHQDYVVGLEDDGSQRTEKIADHVMVFMLRGIFKRWKQPVAFSFCKDSMSADKIVSFYKDIVVRAEAIGLKVIASICDQGTTNVRAINTLLKKQRGKS</sequence>
<dbReference type="InterPro" id="IPR006612">
    <property type="entry name" value="THAP_Znf"/>
</dbReference>
<keyword evidence="2 5" id="KW-0863">Zinc-finger</keyword>
<dbReference type="GO" id="GO:0003677">
    <property type="term" value="F:DNA binding"/>
    <property type="evidence" value="ECO:0007669"/>
    <property type="project" value="UniProtKB-UniRule"/>
</dbReference>
<dbReference type="PROSITE" id="PS50950">
    <property type="entry name" value="ZF_THAP"/>
    <property type="match status" value="1"/>
</dbReference>
<evidence type="ECO:0000256" key="2">
    <source>
        <dbReference type="ARBA" id="ARBA00022771"/>
    </source>
</evidence>
<keyword evidence="3" id="KW-0862">Zinc</keyword>
<evidence type="ECO:0000256" key="3">
    <source>
        <dbReference type="ARBA" id="ARBA00022833"/>
    </source>
</evidence>
<proteinExistence type="predicted"/>
<dbReference type="Pfam" id="PF05485">
    <property type="entry name" value="THAP"/>
    <property type="match status" value="1"/>
</dbReference>
<comment type="caution">
    <text evidence="8">The sequence shown here is derived from an EMBL/GenBank/DDBJ whole genome shotgun (WGS) entry which is preliminary data.</text>
</comment>
<evidence type="ECO:0000256" key="1">
    <source>
        <dbReference type="ARBA" id="ARBA00022723"/>
    </source>
</evidence>
<accession>A0AA38IKJ9</accession>